<name>A0A371HPX0_MUCPR</name>
<dbReference type="EMBL" id="QJKJ01002002">
    <property type="protein sequence ID" value="RDY04836.1"/>
    <property type="molecule type" value="Genomic_DNA"/>
</dbReference>
<gene>
    <name evidence="2" type="ORF">CR513_11389</name>
</gene>
<feature type="region of interest" description="Disordered" evidence="1">
    <location>
        <begin position="1"/>
        <end position="21"/>
    </location>
</feature>
<sequence length="115" mass="12998">MGWCTGLPQHTTPKQTAKPKTGATTLKTRFGHIGWHIELRLECLLTGLFSAKPVTYQSNWNTKLIRQLRSATWPTTKLGKKGSSNYKSWRNSVWKLMRTPASTSSESNNSMIAKF</sequence>
<organism evidence="2 3">
    <name type="scientific">Mucuna pruriens</name>
    <name type="common">Velvet bean</name>
    <name type="synonym">Dolichos pruriens</name>
    <dbReference type="NCBI Taxonomy" id="157652"/>
    <lineage>
        <taxon>Eukaryota</taxon>
        <taxon>Viridiplantae</taxon>
        <taxon>Streptophyta</taxon>
        <taxon>Embryophyta</taxon>
        <taxon>Tracheophyta</taxon>
        <taxon>Spermatophyta</taxon>
        <taxon>Magnoliopsida</taxon>
        <taxon>eudicotyledons</taxon>
        <taxon>Gunneridae</taxon>
        <taxon>Pentapetalae</taxon>
        <taxon>rosids</taxon>
        <taxon>fabids</taxon>
        <taxon>Fabales</taxon>
        <taxon>Fabaceae</taxon>
        <taxon>Papilionoideae</taxon>
        <taxon>50 kb inversion clade</taxon>
        <taxon>NPAAA clade</taxon>
        <taxon>indigoferoid/millettioid clade</taxon>
        <taxon>Phaseoleae</taxon>
        <taxon>Mucuna</taxon>
    </lineage>
</organism>
<evidence type="ECO:0000313" key="2">
    <source>
        <dbReference type="EMBL" id="RDY04836.1"/>
    </source>
</evidence>
<protein>
    <submittedName>
        <fullName evidence="2">Uncharacterized protein</fullName>
    </submittedName>
</protein>
<accession>A0A371HPX0</accession>
<proteinExistence type="predicted"/>
<keyword evidence="3" id="KW-1185">Reference proteome</keyword>
<comment type="caution">
    <text evidence="2">The sequence shown here is derived from an EMBL/GenBank/DDBJ whole genome shotgun (WGS) entry which is preliminary data.</text>
</comment>
<reference evidence="2" key="1">
    <citation type="submission" date="2018-05" db="EMBL/GenBank/DDBJ databases">
        <title>Draft genome of Mucuna pruriens seed.</title>
        <authorList>
            <person name="Nnadi N.E."/>
            <person name="Vos R."/>
            <person name="Hasami M.H."/>
            <person name="Devisetty U.K."/>
            <person name="Aguiy J.C."/>
        </authorList>
    </citation>
    <scope>NUCLEOTIDE SEQUENCE [LARGE SCALE GENOMIC DNA]</scope>
    <source>
        <strain evidence="2">JCA_2017</strain>
    </source>
</reference>
<evidence type="ECO:0000313" key="3">
    <source>
        <dbReference type="Proteomes" id="UP000257109"/>
    </source>
</evidence>
<dbReference type="Proteomes" id="UP000257109">
    <property type="component" value="Unassembled WGS sequence"/>
</dbReference>
<feature type="non-terminal residue" evidence="2">
    <location>
        <position position="1"/>
    </location>
</feature>
<evidence type="ECO:0000256" key="1">
    <source>
        <dbReference type="SAM" id="MobiDB-lite"/>
    </source>
</evidence>
<dbReference type="AlphaFoldDB" id="A0A371HPX0"/>